<gene>
    <name evidence="7" type="ORF">R7226_12755</name>
</gene>
<evidence type="ECO:0000313" key="7">
    <source>
        <dbReference type="EMBL" id="MDW5595213.1"/>
    </source>
</evidence>
<evidence type="ECO:0000256" key="2">
    <source>
        <dbReference type="ARBA" id="ARBA00022692"/>
    </source>
</evidence>
<accession>A0ABU4HPI5</accession>
<evidence type="ECO:0000313" key="8">
    <source>
        <dbReference type="Proteomes" id="UP001284601"/>
    </source>
</evidence>
<dbReference type="InterPro" id="IPR052902">
    <property type="entry name" value="ABC-2_transporter"/>
</dbReference>
<dbReference type="PROSITE" id="PS51012">
    <property type="entry name" value="ABC_TM2"/>
    <property type="match status" value="1"/>
</dbReference>
<name>A0ABU4HPI5_9ACTN</name>
<dbReference type="InterPro" id="IPR047817">
    <property type="entry name" value="ABC2_TM_bact-type"/>
</dbReference>
<keyword evidence="8" id="KW-1185">Reference proteome</keyword>
<evidence type="ECO:0000259" key="6">
    <source>
        <dbReference type="PROSITE" id="PS51012"/>
    </source>
</evidence>
<keyword evidence="5" id="KW-0813">Transport</keyword>
<evidence type="ECO:0000256" key="1">
    <source>
        <dbReference type="ARBA" id="ARBA00004141"/>
    </source>
</evidence>
<keyword evidence="2 5" id="KW-0812">Transmembrane</keyword>
<feature type="transmembrane region" description="Helical" evidence="5">
    <location>
        <begin position="140"/>
        <end position="158"/>
    </location>
</feature>
<keyword evidence="4 5" id="KW-0472">Membrane</keyword>
<dbReference type="PANTHER" id="PTHR43027:SF2">
    <property type="entry name" value="TRANSPORT PERMEASE PROTEIN"/>
    <property type="match status" value="1"/>
</dbReference>
<organism evidence="7 8">
    <name type="scientific">Conexibacter stalactiti</name>
    <dbReference type="NCBI Taxonomy" id="1940611"/>
    <lineage>
        <taxon>Bacteria</taxon>
        <taxon>Bacillati</taxon>
        <taxon>Actinomycetota</taxon>
        <taxon>Thermoleophilia</taxon>
        <taxon>Solirubrobacterales</taxon>
        <taxon>Conexibacteraceae</taxon>
        <taxon>Conexibacter</taxon>
    </lineage>
</organism>
<protein>
    <recommendedName>
        <fullName evidence="5">Transport permease protein</fullName>
    </recommendedName>
</protein>
<feature type="transmembrane region" description="Helical" evidence="5">
    <location>
        <begin position="170"/>
        <end position="187"/>
    </location>
</feature>
<dbReference type="Pfam" id="PF01061">
    <property type="entry name" value="ABC2_membrane"/>
    <property type="match status" value="1"/>
</dbReference>
<feature type="transmembrane region" description="Helical" evidence="5">
    <location>
        <begin position="226"/>
        <end position="244"/>
    </location>
</feature>
<keyword evidence="5" id="KW-1003">Cell membrane</keyword>
<reference evidence="8" key="1">
    <citation type="submission" date="2023-07" db="EMBL/GenBank/DDBJ databases">
        <title>Conexibacter stalactiti sp. nov., isolated from stalactites in a lava cave and emended description of the genus Conexibacter.</title>
        <authorList>
            <person name="Lee S.D."/>
        </authorList>
    </citation>
    <scope>NUCLEOTIDE SEQUENCE [LARGE SCALE GENOMIC DNA]</scope>
    <source>
        <strain evidence="8">KCTC 39840</strain>
    </source>
</reference>
<dbReference type="PIRSF" id="PIRSF006648">
    <property type="entry name" value="DrrB"/>
    <property type="match status" value="1"/>
</dbReference>
<proteinExistence type="inferred from homology"/>
<feature type="transmembrane region" description="Helical" evidence="5">
    <location>
        <begin position="62"/>
        <end position="80"/>
    </location>
</feature>
<keyword evidence="3 5" id="KW-1133">Transmembrane helix</keyword>
<comment type="similarity">
    <text evidence="5">Belongs to the ABC-2 integral membrane protein family.</text>
</comment>
<evidence type="ECO:0000256" key="5">
    <source>
        <dbReference type="RuleBase" id="RU361157"/>
    </source>
</evidence>
<dbReference type="InterPro" id="IPR013525">
    <property type="entry name" value="ABC2_TM"/>
</dbReference>
<reference evidence="7 8" key="2">
    <citation type="submission" date="2023-10" db="EMBL/GenBank/DDBJ databases">
        <authorList>
            <person name="Han X.F."/>
        </authorList>
    </citation>
    <scope>NUCLEOTIDE SEQUENCE [LARGE SCALE GENOMIC DNA]</scope>
    <source>
        <strain evidence="7 8">KCTC 39840</strain>
    </source>
</reference>
<dbReference type="EMBL" id="JAWSTH010000029">
    <property type="protein sequence ID" value="MDW5595213.1"/>
    <property type="molecule type" value="Genomic_DNA"/>
</dbReference>
<evidence type="ECO:0000256" key="4">
    <source>
        <dbReference type="ARBA" id="ARBA00023136"/>
    </source>
</evidence>
<comment type="caution">
    <text evidence="7">The sequence shown here is derived from an EMBL/GenBank/DDBJ whole genome shotgun (WGS) entry which is preliminary data.</text>
</comment>
<dbReference type="InterPro" id="IPR000412">
    <property type="entry name" value="ABC_2_transport"/>
</dbReference>
<comment type="subcellular location">
    <subcellularLocation>
        <location evidence="5">Cell membrane</location>
        <topology evidence="5">Multi-pass membrane protein</topology>
    </subcellularLocation>
    <subcellularLocation>
        <location evidence="1">Membrane</location>
        <topology evidence="1">Multi-pass membrane protein</topology>
    </subcellularLocation>
</comment>
<feature type="transmembrane region" description="Helical" evidence="5">
    <location>
        <begin position="31"/>
        <end position="50"/>
    </location>
</feature>
<dbReference type="PANTHER" id="PTHR43027">
    <property type="entry name" value="DOXORUBICIN RESISTANCE ABC TRANSPORTER PERMEASE PROTEIN DRRC-RELATED"/>
    <property type="match status" value="1"/>
</dbReference>
<sequence length="254" mass="27296">MSAHAQPSFPALTWRQYRLERRMFWRNPSAAFFNFMLPLLLLAMFGAIFSSDQDDLDVIVPGIAGMSVVSTTFSALAYNMTAMREQGILKRIRGTPMPSGAYLLGIAFHSITNTALQMVLITVSGKVFFGIDWPPNPGELLVFVVLGVVCFASLGVALSHVIPNNESAPAYVNAIFLPLIIISGVFYDADNVPAFLSGIAQALPLTHLIDGLSAAMVTGEGIGDQMASVGVIVAWTVAGVVLAIRGFSWEARRS</sequence>
<feature type="transmembrane region" description="Helical" evidence="5">
    <location>
        <begin position="101"/>
        <end position="120"/>
    </location>
</feature>
<dbReference type="Proteomes" id="UP001284601">
    <property type="component" value="Unassembled WGS sequence"/>
</dbReference>
<evidence type="ECO:0000256" key="3">
    <source>
        <dbReference type="ARBA" id="ARBA00022989"/>
    </source>
</evidence>
<feature type="domain" description="ABC transmembrane type-2" evidence="6">
    <location>
        <begin position="25"/>
        <end position="250"/>
    </location>
</feature>
<dbReference type="RefSeq" id="WP_318597549.1">
    <property type="nucleotide sequence ID" value="NZ_JAWSTH010000029.1"/>
</dbReference>